<evidence type="ECO:0000313" key="3">
    <source>
        <dbReference type="Proteomes" id="UP000271098"/>
    </source>
</evidence>
<name>A0A183EQU1_9BILA</name>
<dbReference type="EMBL" id="UYRT01099297">
    <property type="protein sequence ID" value="VDN42094.1"/>
    <property type="molecule type" value="Genomic_DNA"/>
</dbReference>
<reference evidence="1 3" key="2">
    <citation type="submission" date="2018-11" db="EMBL/GenBank/DDBJ databases">
        <authorList>
            <consortium name="Pathogen Informatics"/>
        </authorList>
    </citation>
    <scope>NUCLEOTIDE SEQUENCE [LARGE SCALE GENOMIC DNA]</scope>
</reference>
<reference evidence="4 5" key="1">
    <citation type="submission" date="2016-06" db="UniProtKB">
        <authorList>
            <consortium name="WormBaseParasite"/>
        </authorList>
    </citation>
    <scope>IDENTIFICATION</scope>
</reference>
<evidence type="ECO:0000313" key="4">
    <source>
        <dbReference type="WBParaSite" id="GPUH_0002336201-mRNA-1"/>
    </source>
</evidence>
<dbReference type="EMBL" id="UYRT01097517">
    <property type="protein sequence ID" value="VDN41325.1"/>
    <property type="molecule type" value="Genomic_DNA"/>
</dbReference>
<dbReference type="AlphaFoldDB" id="A0A183EQU1"/>
<organism evidence="4">
    <name type="scientific">Gongylonema pulchrum</name>
    <dbReference type="NCBI Taxonomy" id="637853"/>
    <lineage>
        <taxon>Eukaryota</taxon>
        <taxon>Metazoa</taxon>
        <taxon>Ecdysozoa</taxon>
        <taxon>Nematoda</taxon>
        <taxon>Chromadorea</taxon>
        <taxon>Rhabditida</taxon>
        <taxon>Spirurina</taxon>
        <taxon>Spiruromorpha</taxon>
        <taxon>Spiruroidea</taxon>
        <taxon>Gongylonematidae</taxon>
        <taxon>Gongylonema</taxon>
    </lineage>
</organism>
<evidence type="ECO:0000313" key="5">
    <source>
        <dbReference type="WBParaSite" id="GPUH_0002391701-mRNA-1"/>
    </source>
</evidence>
<keyword evidence="3" id="KW-1185">Reference proteome</keyword>
<accession>A0A183EQU1</accession>
<dbReference type="WBParaSite" id="GPUH_0002391701-mRNA-1">
    <property type="protein sequence ID" value="GPUH_0002391701-mRNA-1"/>
    <property type="gene ID" value="GPUH_0002391701"/>
</dbReference>
<gene>
    <name evidence="1" type="ORF">GPUH_LOCUS23332</name>
    <name evidence="2" type="ORF">GPUH_LOCUS23887</name>
</gene>
<dbReference type="WBParaSite" id="GPUH_0002336201-mRNA-1">
    <property type="protein sequence ID" value="GPUH_0002336201-mRNA-1"/>
    <property type="gene ID" value="GPUH_0002336201"/>
</dbReference>
<evidence type="ECO:0000313" key="2">
    <source>
        <dbReference type="EMBL" id="VDN42094.1"/>
    </source>
</evidence>
<evidence type="ECO:0000313" key="1">
    <source>
        <dbReference type="EMBL" id="VDN41325.1"/>
    </source>
</evidence>
<dbReference type="Proteomes" id="UP000271098">
    <property type="component" value="Unassembled WGS sequence"/>
</dbReference>
<proteinExistence type="predicted"/>
<sequence length="74" mass="8109">MRCRMPGDGSWRIEIIGCKTPSGSTVPVNSTIVEGDDEWKCTLSNDGRVLMQQGVNAYAKCGIHNQGSSFHFYA</sequence>
<dbReference type="OrthoDB" id="5785512at2759"/>
<protein>
    <submittedName>
        <fullName evidence="4 5">Plastocyanin-like domain-containing protein</fullName>
    </submittedName>
</protein>